<evidence type="ECO:0000256" key="2">
    <source>
        <dbReference type="ARBA" id="ARBA00009881"/>
    </source>
</evidence>
<name>A0A382F2I9_9ZZZZ</name>
<dbReference type="PANTHER" id="PTHR42747">
    <property type="entry name" value="NITRONATE MONOOXYGENASE-RELATED"/>
    <property type="match status" value="1"/>
</dbReference>
<keyword evidence="3" id="KW-0285">Flavoprotein</keyword>
<evidence type="ECO:0000313" key="8">
    <source>
        <dbReference type="EMBL" id="SVB56899.1"/>
    </source>
</evidence>
<dbReference type="CDD" id="cd04730">
    <property type="entry name" value="NPD_like"/>
    <property type="match status" value="1"/>
</dbReference>
<dbReference type="InterPro" id="IPR004136">
    <property type="entry name" value="NMO"/>
</dbReference>
<dbReference type="SUPFAM" id="SSF51412">
    <property type="entry name" value="Inosine monophosphate dehydrogenase (IMPDH)"/>
    <property type="match status" value="1"/>
</dbReference>
<dbReference type="EMBL" id="UINC01047523">
    <property type="protein sequence ID" value="SVB56899.1"/>
    <property type="molecule type" value="Genomic_DNA"/>
</dbReference>
<comment type="similarity">
    <text evidence="2">Belongs to the nitronate monooxygenase family. NMO class I subfamily.</text>
</comment>
<evidence type="ECO:0000256" key="1">
    <source>
        <dbReference type="ARBA" id="ARBA00001917"/>
    </source>
</evidence>
<accession>A0A382F2I9</accession>
<organism evidence="8">
    <name type="scientific">marine metagenome</name>
    <dbReference type="NCBI Taxonomy" id="408172"/>
    <lineage>
        <taxon>unclassified sequences</taxon>
        <taxon>metagenomes</taxon>
        <taxon>ecological metagenomes</taxon>
    </lineage>
</organism>
<comment type="cofactor">
    <cofactor evidence="1">
        <name>FMN</name>
        <dbReference type="ChEBI" id="CHEBI:58210"/>
    </cofactor>
</comment>
<evidence type="ECO:0000256" key="4">
    <source>
        <dbReference type="ARBA" id="ARBA00022643"/>
    </source>
</evidence>
<reference evidence="8" key="1">
    <citation type="submission" date="2018-05" db="EMBL/GenBank/DDBJ databases">
        <authorList>
            <person name="Lanie J.A."/>
            <person name="Ng W.-L."/>
            <person name="Kazmierczak K.M."/>
            <person name="Andrzejewski T.M."/>
            <person name="Davidsen T.M."/>
            <person name="Wayne K.J."/>
            <person name="Tettelin H."/>
            <person name="Glass J.I."/>
            <person name="Rusch D."/>
            <person name="Podicherti R."/>
            <person name="Tsui H.-C.T."/>
            <person name="Winkler M.E."/>
        </authorList>
    </citation>
    <scope>NUCLEOTIDE SEQUENCE</scope>
</reference>
<dbReference type="PANTHER" id="PTHR42747:SF3">
    <property type="entry name" value="NITRONATE MONOOXYGENASE-RELATED"/>
    <property type="match status" value="1"/>
</dbReference>
<keyword evidence="7" id="KW-0503">Monooxygenase</keyword>
<dbReference type="GO" id="GO:0000166">
    <property type="term" value="F:nucleotide binding"/>
    <property type="evidence" value="ECO:0007669"/>
    <property type="project" value="UniProtKB-KW"/>
</dbReference>
<dbReference type="FunFam" id="3.20.20.70:FF:000154">
    <property type="entry name" value="Probable nitronate monooxygenase"/>
    <property type="match status" value="1"/>
</dbReference>
<dbReference type="InterPro" id="IPR013785">
    <property type="entry name" value="Aldolase_TIM"/>
</dbReference>
<dbReference type="Pfam" id="PF03060">
    <property type="entry name" value="NMO"/>
    <property type="match status" value="1"/>
</dbReference>
<keyword evidence="5" id="KW-0547">Nucleotide-binding</keyword>
<keyword evidence="6" id="KW-0560">Oxidoreductase</keyword>
<evidence type="ECO:0000256" key="3">
    <source>
        <dbReference type="ARBA" id="ARBA00022630"/>
    </source>
</evidence>
<evidence type="ECO:0000256" key="6">
    <source>
        <dbReference type="ARBA" id="ARBA00023002"/>
    </source>
</evidence>
<sequence>MSPWPDTELTDRLGIRYPIIQAPMASASTPALAIAVSTAGGLGSLGLAMHTQEALRTDCATVSNATDAPYNANFFVHSEPVDDLERADDTRSLLAPYYRELGLGEVPDTVTSVPSFNDTHLQAVLDLRPPVVSFHFGLPADDAFKAIKAAGLFTLSSATNVAEARELEARGIDAVIAQGFEAGGHRGTFSEPYERGHVGTLALVPQVVDAVSIPVIAAGGIGDGRGIAAALALGASAVQLGTAFLTCPESAAHPLYRRALNEARDDQTRITHAFSGRPARGLENRYLLEMAGHEARYPDFPILNTLTGPLRKASAKENNPDFLSLWSGQSAAMSRNMPACELIQLLVTETESVLERLATKR</sequence>
<protein>
    <submittedName>
        <fullName evidence="8">Uncharacterized protein</fullName>
    </submittedName>
</protein>
<evidence type="ECO:0000256" key="7">
    <source>
        <dbReference type="ARBA" id="ARBA00023033"/>
    </source>
</evidence>
<dbReference type="Gene3D" id="3.20.20.70">
    <property type="entry name" value="Aldolase class I"/>
    <property type="match status" value="1"/>
</dbReference>
<gene>
    <name evidence="8" type="ORF">METZ01_LOCUS209753</name>
</gene>
<dbReference type="AlphaFoldDB" id="A0A382F2I9"/>
<keyword evidence="4" id="KW-0288">FMN</keyword>
<dbReference type="GO" id="GO:0018580">
    <property type="term" value="F:nitronate monooxygenase activity"/>
    <property type="evidence" value="ECO:0007669"/>
    <property type="project" value="InterPro"/>
</dbReference>
<evidence type="ECO:0000256" key="5">
    <source>
        <dbReference type="ARBA" id="ARBA00022741"/>
    </source>
</evidence>
<proteinExistence type="inferred from homology"/>